<comment type="subcellular location">
    <subcellularLocation>
        <location evidence="1">Cell membrane</location>
        <topology evidence="1">Multi-pass membrane protein</topology>
    </subcellularLocation>
</comment>
<dbReference type="Proteomes" id="UP001501803">
    <property type="component" value="Unassembled WGS sequence"/>
</dbReference>
<evidence type="ECO:0000256" key="7">
    <source>
        <dbReference type="ARBA" id="ARBA00023136"/>
    </source>
</evidence>
<proteinExistence type="inferred from homology"/>
<dbReference type="Pfam" id="PF03591">
    <property type="entry name" value="AzlC"/>
    <property type="match status" value="1"/>
</dbReference>
<evidence type="ECO:0000313" key="10">
    <source>
        <dbReference type="Proteomes" id="UP001501803"/>
    </source>
</evidence>
<evidence type="ECO:0000256" key="4">
    <source>
        <dbReference type="ARBA" id="ARBA00022475"/>
    </source>
</evidence>
<evidence type="ECO:0000256" key="5">
    <source>
        <dbReference type="ARBA" id="ARBA00022692"/>
    </source>
</evidence>
<sequence length="268" mass="27219">MTANGSADGPADFSADEGADASAQLRNRQQAMRASLAVGIATAAYGISFGALAVASGLDIWQTCFLSLVLFSGGSQFALIGVIASGGLAAGPSAIAGAVLLGTRNSIYGMRTSAIVGPGFWRRVAAAWITIDESTAVALAQPTPRSRTIGFWVTGLIVFVGWNITTLLGALIGDALGDTSAYGLDAAAAAAFVGLLWPRLKRRQPIAVAIAAAAVAALLTPVLMPGLPILAAAVVALVVGWFNWLGDPAPQNPAPQNPAPKTGREEAR</sequence>
<evidence type="ECO:0000256" key="6">
    <source>
        <dbReference type="ARBA" id="ARBA00022989"/>
    </source>
</evidence>
<feature type="transmembrane region" description="Helical" evidence="8">
    <location>
        <begin position="179"/>
        <end position="198"/>
    </location>
</feature>
<dbReference type="EMBL" id="BAABCN010000002">
    <property type="protein sequence ID" value="GAA3864992.1"/>
    <property type="molecule type" value="Genomic_DNA"/>
</dbReference>
<keyword evidence="4" id="KW-1003">Cell membrane</keyword>
<evidence type="ECO:0000256" key="8">
    <source>
        <dbReference type="SAM" id="Phobius"/>
    </source>
</evidence>
<feature type="transmembrane region" description="Helical" evidence="8">
    <location>
        <begin position="36"/>
        <end position="58"/>
    </location>
</feature>
<gene>
    <name evidence="9" type="ORF">GCM10022381_05990</name>
</gene>
<feature type="transmembrane region" description="Helical" evidence="8">
    <location>
        <begin position="78"/>
        <end position="101"/>
    </location>
</feature>
<comment type="similarity">
    <text evidence="2">Belongs to the AzlC family.</text>
</comment>
<feature type="transmembrane region" description="Helical" evidence="8">
    <location>
        <begin position="149"/>
        <end position="173"/>
    </location>
</feature>
<reference evidence="10" key="1">
    <citation type="journal article" date="2019" name="Int. J. Syst. Evol. Microbiol.">
        <title>The Global Catalogue of Microorganisms (GCM) 10K type strain sequencing project: providing services to taxonomists for standard genome sequencing and annotation.</title>
        <authorList>
            <consortium name="The Broad Institute Genomics Platform"/>
            <consortium name="The Broad Institute Genome Sequencing Center for Infectious Disease"/>
            <person name="Wu L."/>
            <person name="Ma J."/>
        </authorList>
    </citation>
    <scope>NUCLEOTIDE SEQUENCE [LARGE SCALE GENOMIC DNA]</scope>
    <source>
        <strain evidence="10">JCM 17021</strain>
    </source>
</reference>
<evidence type="ECO:0000313" key="9">
    <source>
        <dbReference type="EMBL" id="GAA3864992.1"/>
    </source>
</evidence>
<feature type="transmembrane region" description="Helical" evidence="8">
    <location>
        <begin position="229"/>
        <end position="246"/>
    </location>
</feature>
<comment type="caution">
    <text evidence="9">The sequence shown here is derived from an EMBL/GenBank/DDBJ whole genome shotgun (WGS) entry which is preliminary data.</text>
</comment>
<feature type="transmembrane region" description="Helical" evidence="8">
    <location>
        <begin position="205"/>
        <end position="223"/>
    </location>
</feature>
<evidence type="ECO:0000256" key="3">
    <source>
        <dbReference type="ARBA" id="ARBA00022448"/>
    </source>
</evidence>
<keyword evidence="5 8" id="KW-0812">Transmembrane</keyword>
<dbReference type="PANTHER" id="PTHR34979:SF1">
    <property type="entry name" value="INNER MEMBRANE PROTEIN YGAZ"/>
    <property type="match status" value="1"/>
</dbReference>
<keyword evidence="10" id="KW-1185">Reference proteome</keyword>
<organism evidence="9 10">
    <name type="scientific">Leifsonia kafniensis</name>
    <dbReference type="NCBI Taxonomy" id="475957"/>
    <lineage>
        <taxon>Bacteria</taxon>
        <taxon>Bacillati</taxon>
        <taxon>Actinomycetota</taxon>
        <taxon>Actinomycetes</taxon>
        <taxon>Micrococcales</taxon>
        <taxon>Microbacteriaceae</taxon>
        <taxon>Leifsonia</taxon>
    </lineage>
</organism>
<accession>A0ABP7K480</accession>
<dbReference type="InterPro" id="IPR011606">
    <property type="entry name" value="Brnchd-chn_aa_trnsp_permease"/>
</dbReference>
<keyword evidence="6 8" id="KW-1133">Transmembrane helix</keyword>
<evidence type="ECO:0000256" key="2">
    <source>
        <dbReference type="ARBA" id="ARBA00010735"/>
    </source>
</evidence>
<keyword evidence="7 8" id="KW-0472">Membrane</keyword>
<evidence type="ECO:0000256" key="1">
    <source>
        <dbReference type="ARBA" id="ARBA00004651"/>
    </source>
</evidence>
<dbReference type="PANTHER" id="PTHR34979">
    <property type="entry name" value="INNER MEMBRANE PROTEIN YGAZ"/>
    <property type="match status" value="1"/>
</dbReference>
<keyword evidence="3" id="KW-0813">Transport</keyword>
<name>A0ABP7K480_9MICO</name>
<protein>
    <submittedName>
        <fullName evidence="9">AzlC family ABC transporter permease</fullName>
    </submittedName>
</protein>